<dbReference type="SUPFAM" id="SSF103025">
    <property type="entry name" value="Folate-binding domain"/>
    <property type="match status" value="1"/>
</dbReference>
<comment type="caution">
    <text evidence="2">The sequence shown here is derived from an EMBL/GenBank/DDBJ whole genome shotgun (WGS) entry which is preliminary data.</text>
</comment>
<dbReference type="Gene3D" id="2.40.30.160">
    <property type="match status" value="1"/>
</dbReference>
<feature type="domain" description="GCVT N-terminal" evidence="1">
    <location>
        <begin position="31"/>
        <end position="146"/>
    </location>
</feature>
<dbReference type="PANTHER" id="PTHR22602">
    <property type="entry name" value="TRANSFERASE CAF17, MITOCHONDRIAL-RELATED"/>
    <property type="match status" value="1"/>
</dbReference>
<dbReference type="SUPFAM" id="SSF101790">
    <property type="entry name" value="Aminomethyltransferase beta-barrel domain"/>
    <property type="match status" value="1"/>
</dbReference>
<dbReference type="RefSeq" id="WP_131905999.1">
    <property type="nucleotide sequence ID" value="NZ_BAAAFU010000004.1"/>
</dbReference>
<accession>A0A4R1F0K8</accession>
<dbReference type="Proteomes" id="UP000294887">
    <property type="component" value="Unassembled WGS sequence"/>
</dbReference>
<dbReference type="InterPro" id="IPR045179">
    <property type="entry name" value="YgfZ/GcvT"/>
</dbReference>
<dbReference type="NCBIfam" id="TIGR03317">
    <property type="entry name" value="ygfZ_signature"/>
    <property type="match status" value="1"/>
</dbReference>
<protein>
    <recommendedName>
        <fullName evidence="1">GCVT N-terminal domain-containing protein</fullName>
    </recommendedName>
</protein>
<gene>
    <name evidence="2" type="ORF">EV695_2262</name>
</gene>
<dbReference type="AlphaFoldDB" id="A0A4R1F0K8"/>
<dbReference type="Gene3D" id="3.30.70.1630">
    <property type="match status" value="1"/>
</dbReference>
<evidence type="ECO:0000313" key="3">
    <source>
        <dbReference type="Proteomes" id="UP000294887"/>
    </source>
</evidence>
<dbReference type="InterPro" id="IPR017703">
    <property type="entry name" value="YgfZ/GCV_T_CS"/>
</dbReference>
<dbReference type="InterPro" id="IPR006222">
    <property type="entry name" value="GCVT_N"/>
</dbReference>
<dbReference type="InterPro" id="IPR029043">
    <property type="entry name" value="GcvT/YgfZ_C"/>
</dbReference>
<reference evidence="2 3" key="1">
    <citation type="submission" date="2019-03" db="EMBL/GenBank/DDBJ databases">
        <title>Genomic Encyclopedia of Type Strains, Phase IV (KMG-IV): sequencing the most valuable type-strain genomes for metagenomic binning, comparative biology and taxonomic classification.</title>
        <authorList>
            <person name="Goeker M."/>
        </authorList>
    </citation>
    <scope>NUCLEOTIDE SEQUENCE [LARGE SCALE GENOMIC DNA]</scope>
    <source>
        <strain evidence="2 3">DSM 24830</strain>
    </source>
</reference>
<evidence type="ECO:0000313" key="2">
    <source>
        <dbReference type="EMBL" id="TCJ87747.1"/>
    </source>
</evidence>
<organism evidence="2 3">
    <name type="scientific">Cocleimonas flava</name>
    <dbReference type="NCBI Taxonomy" id="634765"/>
    <lineage>
        <taxon>Bacteria</taxon>
        <taxon>Pseudomonadati</taxon>
        <taxon>Pseudomonadota</taxon>
        <taxon>Gammaproteobacteria</taxon>
        <taxon>Thiotrichales</taxon>
        <taxon>Thiotrichaceae</taxon>
        <taxon>Cocleimonas</taxon>
    </lineage>
</organism>
<dbReference type="GO" id="GO:0016226">
    <property type="term" value="P:iron-sulfur cluster assembly"/>
    <property type="evidence" value="ECO:0007669"/>
    <property type="project" value="TreeGrafter"/>
</dbReference>
<evidence type="ECO:0000259" key="1">
    <source>
        <dbReference type="Pfam" id="PF01571"/>
    </source>
</evidence>
<dbReference type="PIRSF" id="PIRSF006487">
    <property type="entry name" value="GcvT"/>
    <property type="match status" value="1"/>
</dbReference>
<sequence>MNPNWKTFLTEHDALSDDSKNSSYSSDTKVLADLSGRGLLEVSGEDAETFLQNQLTNDIRNVNETTHQESAWCSPKGRIIANFRVFKRGDSFLLDLSADLLEHVIKKLRMYVMMSKVTIDDVSDSLVHFSYSGQGADTELNNILGDLPKAPTESIQSGSLSVLAIAGANTRFDIFGEVEDCKSLWQKLNYDAVVAPSTHWDYLNIQAGIPMISAESTEAWIPQMVNYIHIGGVDFKKGCYPGQEVVARLNYLGKTKRRMYHIVADTASALAVGSAVKSEKDTEAGKVLTSVISPEGKAEALVILKIAEATKALTVSVGNQEASVHFLDLPYAVEDE</sequence>
<proteinExistence type="predicted"/>
<keyword evidence="3" id="KW-1185">Reference proteome</keyword>
<dbReference type="Gene3D" id="3.30.70.1400">
    <property type="entry name" value="Aminomethyltransferase beta-barrel domains"/>
    <property type="match status" value="1"/>
</dbReference>
<dbReference type="PANTHER" id="PTHR22602:SF0">
    <property type="entry name" value="TRANSFERASE CAF17, MITOCHONDRIAL-RELATED"/>
    <property type="match status" value="1"/>
</dbReference>
<dbReference type="Pfam" id="PF01571">
    <property type="entry name" value="GCV_T"/>
    <property type="match status" value="1"/>
</dbReference>
<dbReference type="OrthoDB" id="9796287at2"/>
<name>A0A4R1F0K8_9GAMM</name>
<dbReference type="EMBL" id="SMFQ01000003">
    <property type="protein sequence ID" value="TCJ87747.1"/>
    <property type="molecule type" value="Genomic_DNA"/>
</dbReference>